<dbReference type="eggNOG" id="COG2205">
    <property type="taxonomic scope" value="Bacteria"/>
</dbReference>
<dbReference type="STRING" id="642492.Clole_0644"/>
<dbReference type="CDD" id="cd06225">
    <property type="entry name" value="HAMP"/>
    <property type="match status" value="1"/>
</dbReference>
<dbReference type="InterPro" id="IPR005467">
    <property type="entry name" value="His_kinase_dom"/>
</dbReference>
<comment type="catalytic activity">
    <reaction evidence="1">
        <text>ATP + protein L-histidine = ADP + protein N-phospho-L-histidine.</text>
        <dbReference type="EC" id="2.7.13.3"/>
    </reaction>
</comment>
<dbReference type="InterPro" id="IPR036890">
    <property type="entry name" value="HATPase_C_sf"/>
</dbReference>
<dbReference type="EC" id="2.7.13.3" evidence="3"/>
<keyword evidence="13 15" id="KW-0472">Membrane</keyword>
<evidence type="ECO:0000256" key="8">
    <source>
        <dbReference type="ARBA" id="ARBA00022741"/>
    </source>
</evidence>
<keyword evidence="9 18" id="KW-0418">Kinase</keyword>
<evidence type="ECO:0000256" key="6">
    <source>
        <dbReference type="ARBA" id="ARBA00022679"/>
    </source>
</evidence>
<dbReference type="GO" id="GO:0005524">
    <property type="term" value="F:ATP binding"/>
    <property type="evidence" value="ECO:0007669"/>
    <property type="project" value="UniProtKB-KW"/>
</dbReference>
<dbReference type="PROSITE" id="PS50885">
    <property type="entry name" value="HAMP"/>
    <property type="match status" value="1"/>
</dbReference>
<evidence type="ECO:0000256" key="10">
    <source>
        <dbReference type="ARBA" id="ARBA00022840"/>
    </source>
</evidence>
<dbReference type="RefSeq" id="WP_013655679.1">
    <property type="nucleotide sequence ID" value="NC_015275.1"/>
</dbReference>
<evidence type="ECO:0000256" key="2">
    <source>
        <dbReference type="ARBA" id="ARBA00004651"/>
    </source>
</evidence>
<evidence type="ECO:0000256" key="3">
    <source>
        <dbReference type="ARBA" id="ARBA00012438"/>
    </source>
</evidence>
<dbReference type="HOGENOM" id="CLU_000445_89_6_9"/>
<dbReference type="EMBL" id="CP002582">
    <property type="protein sequence ID" value="ADZ82378.1"/>
    <property type="molecule type" value="Genomic_DNA"/>
</dbReference>
<evidence type="ECO:0000259" key="17">
    <source>
        <dbReference type="PROSITE" id="PS50885"/>
    </source>
</evidence>
<feature type="transmembrane region" description="Helical" evidence="15">
    <location>
        <begin position="6"/>
        <end position="29"/>
    </location>
</feature>
<dbReference type="SUPFAM" id="SSF158472">
    <property type="entry name" value="HAMP domain-like"/>
    <property type="match status" value="1"/>
</dbReference>
<dbReference type="Pfam" id="PF00512">
    <property type="entry name" value="HisKA"/>
    <property type="match status" value="1"/>
</dbReference>
<keyword evidence="5" id="KW-0597">Phosphoprotein</keyword>
<keyword evidence="11 15" id="KW-1133">Transmembrane helix</keyword>
<keyword evidence="12" id="KW-0902">Two-component regulatory system</keyword>
<organism evidence="18 19">
    <name type="scientific">Cellulosilyticum lentocellum (strain ATCC 49066 / DSM 5427 / NCIMB 11756 / RHM5)</name>
    <name type="common">Clostridium lentocellum</name>
    <dbReference type="NCBI Taxonomy" id="642492"/>
    <lineage>
        <taxon>Bacteria</taxon>
        <taxon>Bacillati</taxon>
        <taxon>Bacillota</taxon>
        <taxon>Clostridia</taxon>
        <taxon>Lachnospirales</taxon>
        <taxon>Cellulosilyticaceae</taxon>
        <taxon>Cellulosilyticum</taxon>
    </lineage>
</organism>
<evidence type="ECO:0000256" key="7">
    <source>
        <dbReference type="ARBA" id="ARBA00022692"/>
    </source>
</evidence>
<reference evidence="18 19" key="1">
    <citation type="journal article" date="2011" name="J. Bacteriol.">
        <title>Complete genome sequence of the cellulose-degrading bacterium Cellulosilyticum lentocellum.</title>
        <authorList>
            <consortium name="US DOE Joint Genome Institute"/>
            <person name="Miller D.A."/>
            <person name="Suen G."/>
            <person name="Bruce D."/>
            <person name="Copeland A."/>
            <person name="Cheng J.F."/>
            <person name="Detter C."/>
            <person name="Goodwin L.A."/>
            <person name="Han C.S."/>
            <person name="Hauser L.J."/>
            <person name="Land M.L."/>
            <person name="Lapidus A."/>
            <person name="Lucas S."/>
            <person name="Meincke L."/>
            <person name="Pitluck S."/>
            <person name="Tapia R."/>
            <person name="Teshima H."/>
            <person name="Woyke T."/>
            <person name="Fox B.G."/>
            <person name="Angert E.R."/>
            <person name="Currie C.R."/>
        </authorList>
    </citation>
    <scope>NUCLEOTIDE SEQUENCE [LARGE SCALE GENOMIC DNA]</scope>
    <source>
        <strain evidence="19">ATCC 49066 / DSM 5427 / NCIMB 11756 / RHM5</strain>
    </source>
</reference>
<dbReference type="AlphaFoldDB" id="F2JN36"/>
<comment type="subcellular location">
    <subcellularLocation>
        <location evidence="2">Cell membrane</location>
        <topology evidence="2">Multi-pass membrane protein</topology>
    </subcellularLocation>
</comment>
<evidence type="ECO:0000256" key="9">
    <source>
        <dbReference type="ARBA" id="ARBA00022777"/>
    </source>
</evidence>
<keyword evidence="4" id="KW-1003">Cell membrane</keyword>
<dbReference type="PANTHER" id="PTHR45528">
    <property type="entry name" value="SENSOR HISTIDINE KINASE CPXA"/>
    <property type="match status" value="1"/>
</dbReference>
<dbReference type="PROSITE" id="PS50109">
    <property type="entry name" value="HIS_KIN"/>
    <property type="match status" value="1"/>
</dbReference>
<dbReference type="InterPro" id="IPR050398">
    <property type="entry name" value="HssS/ArlS-like"/>
</dbReference>
<dbReference type="CDD" id="cd00082">
    <property type="entry name" value="HisKA"/>
    <property type="match status" value="1"/>
</dbReference>
<accession>F2JN36</accession>
<dbReference type="PANTHER" id="PTHR45528:SF1">
    <property type="entry name" value="SENSOR HISTIDINE KINASE CPXA"/>
    <property type="match status" value="1"/>
</dbReference>
<dbReference type="Proteomes" id="UP000008467">
    <property type="component" value="Chromosome"/>
</dbReference>
<protein>
    <recommendedName>
        <fullName evidence="3">histidine kinase</fullName>
        <ecNumber evidence="3">2.7.13.3</ecNumber>
    </recommendedName>
</protein>
<dbReference type="InterPro" id="IPR003594">
    <property type="entry name" value="HATPase_dom"/>
</dbReference>
<evidence type="ECO:0000256" key="14">
    <source>
        <dbReference type="SAM" id="Coils"/>
    </source>
</evidence>
<dbReference type="InterPro" id="IPR003660">
    <property type="entry name" value="HAMP_dom"/>
</dbReference>
<keyword evidence="14" id="KW-0175">Coiled coil</keyword>
<feature type="coiled-coil region" evidence="14">
    <location>
        <begin position="223"/>
        <end position="250"/>
    </location>
</feature>
<dbReference type="SMART" id="SM00387">
    <property type="entry name" value="HATPase_c"/>
    <property type="match status" value="1"/>
</dbReference>
<dbReference type="InterPro" id="IPR003661">
    <property type="entry name" value="HisK_dim/P_dom"/>
</dbReference>
<dbReference type="InterPro" id="IPR036097">
    <property type="entry name" value="HisK_dim/P_sf"/>
</dbReference>
<feature type="transmembrane region" description="Helical" evidence="15">
    <location>
        <begin position="165"/>
        <end position="189"/>
    </location>
</feature>
<evidence type="ECO:0000256" key="5">
    <source>
        <dbReference type="ARBA" id="ARBA00022553"/>
    </source>
</evidence>
<dbReference type="Pfam" id="PF00672">
    <property type="entry name" value="HAMP"/>
    <property type="match status" value="1"/>
</dbReference>
<keyword evidence="19" id="KW-1185">Reference proteome</keyword>
<dbReference type="Gene3D" id="3.30.565.10">
    <property type="entry name" value="Histidine kinase-like ATPase, C-terminal domain"/>
    <property type="match status" value="1"/>
</dbReference>
<keyword evidence="6" id="KW-0808">Transferase</keyword>
<evidence type="ECO:0000259" key="16">
    <source>
        <dbReference type="PROSITE" id="PS50109"/>
    </source>
</evidence>
<evidence type="ECO:0000313" key="19">
    <source>
        <dbReference type="Proteomes" id="UP000008467"/>
    </source>
</evidence>
<gene>
    <name evidence="18" type="ordered locus">Clole_0644</name>
</gene>
<dbReference type="SMART" id="SM00388">
    <property type="entry name" value="HisKA"/>
    <property type="match status" value="1"/>
</dbReference>
<evidence type="ECO:0000256" key="4">
    <source>
        <dbReference type="ARBA" id="ARBA00022475"/>
    </source>
</evidence>
<dbReference type="SUPFAM" id="SSF55874">
    <property type="entry name" value="ATPase domain of HSP90 chaperone/DNA topoisomerase II/histidine kinase"/>
    <property type="match status" value="1"/>
</dbReference>
<evidence type="ECO:0000256" key="12">
    <source>
        <dbReference type="ARBA" id="ARBA00023012"/>
    </source>
</evidence>
<evidence type="ECO:0000313" key="18">
    <source>
        <dbReference type="EMBL" id="ADZ82378.1"/>
    </source>
</evidence>
<proteinExistence type="predicted"/>
<dbReference type="CDD" id="cd00075">
    <property type="entry name" value="HATPase"/>
    <property type="match status" value="1"/>
</dbReference>
<dbReference type="PRINTS" id="PR00344">
    <property type="entry name" value="BCTRLSENSOR"/>
</dbReference>
<dbReference type="Gene3D" id="6.10.340.10">
    <property type="match status" value="1"/>
</dbReference>
<keyword evidence="10" id="KW-0067">ATP-binding</keyword>
<dbReference type="Gene3D" id="1.10.287.130">
    <property type="match status" value="1"/>
</dbReference>
<dbReference type="FunFam" id="1.10.287.130:FF:000001">
    <property type="entry name" value="Two-component sensor histidine kinase"/>
    <property type="match status" value="1"/>
</dbReference>
<evidence type="ECO:0000256" key="15">
    <source>
        <dbReference type="SAM" id="Phobius"/>
    </source>
</evidence>
<feature type="domain" description="Histidine kinase" evidence="16">
    <location>
        <begin position="253"/>
        <end position="466"/>
    </location>
</feature>
<evidence type="ECO:0000256" key="11">
    <source>
        <dbReference type="ARBA" id="ARBA00022989"/>
    </source>
</evidence>
<name>F2JN36_CELLD</name>
<evidence type="ECO:0000256" key="13">
    <source>
        <dbReference type="ARBA" id="ARBA00023136"/>
    </source>
</evidence>
<feature type="domain" description="HAMP" evidence="17">
    <location>
        <begin position="186"/>
        <end position="238"/>
    </location>
</feature>
<dbReference type="KEGG" id="cle:Clole_0644"/>
<dbReference type="Pfam" id="PF02518">
    <property type="entry name" value="HATPase_c"/>
    <property type="match status" value="1"/>
</dbReference>
<dbReference type="InterPro" id="IPR004358">
    <property type="entry name" value="Sig_transdc_His_kin-like_C"/>
</dbReference>
<dbReference type="GO" id="GO:0005886">
    <property type="term" value="C:plasma membrane"/>
    <property type="evidence" value="ECO:0007669"/>
    <property type="project" value="UniProtKB-SubCell"/>
</dbReference>
<sequence length="480" mass="53999">MKQRTFLTTLILFLFFFNLGIFIVSITMFRDILSRARERCLSQHYFITSALLKDIKAVEGRGTDIDSSLSSLLHPYSSLSGDNKVGLAVFKNDHLSYCSQDSLLLQSNFLRPPDNGNRLMTIKRADHKMYIMVAGKLPTPYNTFTLVYLYDTTDAINSWTHLKNVLFLSGFILSALLSLGLLLVLNRIFMPLNQISRSSKDIANGAYETRLQVFGDNELAEMAQSFNHMADEIQRQITELQDAANKKQQFVDNFAHELRTPLTAIYGYAECMQKAVLSEDDRLSALNYIMSESRRLQTIAFQLLELANLQNNYITCEKVKVSTLFETIQQTLHKKILNKNIHLAFKSEIETIWGDACLLESLLINLIDNAIKACGSGGLIIVSATMENMKKTIVVQDNGKGMDAEILQQITEPFFRGEKSRSRCDGGAGLGLAICKQIATYHGAELNFISQVNKGTTAKIIFTTPQQLNYNSIIKVPHTI</sequence>
<dbReference type="SMART" id="SM00304">
    <property type="entry name" value="HAMP"/>
    <property type="match status" value="1"/>
</dbReference>
<keyword evidence="8" id="KW-0547">Nucleotide-binding</keyword>
<dbReference type="SUPFAM" id="SSF47384">
    <property type="entry name" value="Homodimeric domain of signal transducing histidine kinase"/>
    <property type="match status" value="1"/>
</dbReference>
<evidence type="ECO:0000256" key="1">
    <source>
        <dbReference type="ARBA" id="ARBA00000085"/>
    </source>
</evidence>
<dbReference type="GO" id="GO:0000155">
    <property type="term" value="F:phosphorelay sensor kinase activity"/>
    <property type="evidence" value="ECO:0007669"/>
    <property type="project" value="InterPro"/>
</dbReference>
<keyword evidence="7 15" id="KW-0812">Transmembrane</keyword>